<evidence type="ECO:0000313" key="4">
    <source>
        <dbReference type="Proteomes" id="UP001162131"/>
    </source>
</evidence>
<feature type="domain" description="LITAF" evidence="2">
    <location>
        <begin position="228"/>
        <end position="310"/>
    </location>
</feature>
<feature type="region of interest" description="Disordered" evidence="1">
    <location>
        <begin position="151"/>
        <end position="170"/>
    </location>
</feature>
<dbReference type="EMBL" id="CAJZBQ010000045">
    <property type="protein sequence ID" value="CAG9328312.1"/>
    <property type="molecule type" value="Genomic_DNA"/>
</dbReference>
<name>A0AAU9JRX1_9CILI</name>
<dbReference type="InterPro" id="IPR006629">
    <property type="entry name" value="LITAF"/>
</dbReference>
<accession>A0AAU9JRX1</accession>
<evidence type="ECO:0000259" key="2">
    <source>
        <dbReference type="PROSITE" id="PS51837"/>
    </source>
</evidence>
<organism evidence="3 4">
    <name type="scientific">Blepharisma stoltei</name>
    <dbReference type="NCBI Taxonomy" id="1481888"/>
    <lineage>
        <taxon>Eukaryota</taxon>
        <taxon>Sar</taxon>
        <taxon>Alveolata</taxon>
        <taxon>Ciliophora</taxon>
        <taxon>Postciliodesmatophora</taxon>
        <taxon>Heterotrichea</taxon>
        <taxon>Heterotrichida</taxon>
        <taxon>Blepharismidae</taxon>
        <taxon>Blepharisma</taxon>
    </lineage>
</organism>
<protein>
    <recommendedName>
        <fullName evidence="2">LITAF domain-containing protein</fullName>
    </recommendedName>
</protein>
<reference evidence="3" key="1">
    <citation type="submission" date="2021-09" db="EMBL/GenBank/DDBJ databases">
        <authorList>
            <consortium name="AG Swart"/>
            <person name="Singh M."/>
            <person name="Singh A."/>
            <person name="Seah K."/>
            <person name="Emmerich C."/>
        </authorList>
    </citation>
    <scope>NUCLEOTIDE SEQUENCE</scope>
    <source>
        <strain evidence="3">ATCC30299</strain>
    </source>
</reference>
<dbReference type="Pfam" id="PF10601">
    <property type="entry name" value="zf-LITAF-like"/>
    <property type="match status" value="1"/>
</dbReference>
<sequence>MSFSLKNEDPLSLSFLYQEDQCNLSNQNLPPLSLFARILNYDQSDTSLNAISKNKSALSPIQTSKNSSDLHESWKYSKEVSDILQGHHLYAPSVLVKSGSQNYNGLLNEFSEDVERGDLSPSSQDFEEGSIDYSLTDEDNANKETIVNLPTEKAPPGYLTPNSKISPGKGMRTSTVYTNLSSDSSVMITSYLSNNGTKLPARKISQLKPEPEEEFEVIESKPRLIRPDRSVHTSIRKSTLAFPNLLYCPTCNEDTYSNISFQVQNLGFIDSIKFFFHAIKCCREVNSLSKYQEIVHTCRKCKNVLARVRVA</sequence>
<dbReference type="Proteomes" id="UP001162131">
    <property type="component" value="Unassembled WGS sequence"/>
</dbReference>
<keyword evidence="4" id="KW-1185">Reference proteome</keyword>
<comment type="caution">
    <text evidence="3">The sequence shown here is derived from an EMBL/GenBank/DDBJ whole genome shotgun (WGS) entry which is preliminary data.</text>
</comment>
<evidence type="ECO:0000256" key="1">
    <source>
        <dbReference type="SAM" id="MobiDB-lite"/>
    </source>
</evidence>
<gene>
    <name evidence="3" type="ORF">BSTOLATCC_MIC45767</name>
</gene>
<evidence type="ECO:0000313" key="3">
    <source>
        <dbReference type="EMBL" id="CAG9328312.1"/>
    </source>
</evidence>
<dbReference type="AlphaFoldDB" id="A0AAU9JRX1"/>
<proteinExistence type="predicted"/>
<dbReference type="PROSITE" id="PS51837">
    <property type="entry name" value="LITAF"/>
    <property type="match status" value="1"/>
</dbReference>